<comment type="caution">
    <text evidence="7">The sequence shown here is derived from an EMBL/GenBank/DDBJ whole genome shotgun (WGS) entry which is preliminary data.</text>
</comment>
<dbReference type="EMBL" id="BMIG01000018">
    <property type="protein sequence ID" value="GGB12028.1"/>
    <property type="molecule type" value="Genomic_DNA"/>
</dbReference>
<evidence type="ECO:0000256" key="4">
    <source>
        <dbReference type="RuleBase" id="RU003719"/>
    </source>
</evidence>
<dbReference type="Proteomes" id="UP000620596">
    <property type="component" value="Unassembled WGS sequence"/>
</dbReference>
<dbReference type="SUPFAM" id="SSF52283">
    <property type="entry name" value="Formate/glycerate dehydrogenase catalytic domain-like"/>
    <property type="match status" value="1"/>
</dbReference>
<dbReference type="PANTHER" id="PTHR10996">
    <property type="entry name" value="2-HYDROXYACID DEHYDROGENASE-RELATED"/>
    <property type="match status" value="1"/>
</dbReference>
<comment type="similarity">
    <text evidence="1 4">Belongs to the D-isomer specific 2-hydroxyacid dehydrogenase family.</text>
</comment>
<dbReference type="Pfam" id="PF02826">
    <property type="entry name" value="2-Hacid_dh_C"/>
    <property type="match status" value="1"/>
</dbReference>
<evidence type="ECO:0000313" key="8">
    <source>
        <dbReference type="Proteomes" id="UP000620596"/>
    </source>
</evidence>
<dbReference type="SUPFAM" id="SSF51735">
    <property type="entry name" value="NAD(P)-binding Rossmann-fold domains"/>
    <property type="match status" value="1"/>
</dbReference>
<keyword evidence="3" id="KW-0520">NAD</keyword>
<evidence type="ECO:0000259" key="5">
    <source>
        <dbReference type="Pfam" id="PF00389"/>
    </source>
</evidence>
<keyword evidence="2 4" id="KW-0560">Oxidoreductase</keyword>
<evidence type="ECO:0000256" key="3">
    <source>
        <dbReference type="ARBA" id="ARBA00023027"/>
    </source>
</evidence>
<keyword evidence="8" id="KW-1185">Reference proteome</keyword>
<gene>
    <name evidence="7" type="ORF">GCM10011496_36130</name>
</gene>
<organism evidence="7 8">
    <name type="scientific">Polaromonas eurypsychrophila</name>
    <dbReference type="NCBI Taxonomy" id="1614635"/>
    <lineage>
        <taxon>Bacteria</taxon>
        <taxon>Pseudomonadati</taxon>
        <taxon>Pseudomonadota</taxon>
        <taxon>Betaproteobacteria</taxon>
        <taxon>Burkholderiales</taxon>
        <taxon>Comamonadaceae</taxon>
        <taxon>Polaromonas</taxon>
    </lineage>
</organism>
<feature type="domain" description="D-isomer specific 2-hydroxyacid dehydrogenase catalytic" evidence="5">
    <location>
        <begin position="18"/>
        <end position="324"/>
    </location>
</feature>
<dbReference type="InterPro" id="IPR006140">
    <property type="entry name" value="D-isomer_DH_NAD-bd"/>
</dbReference>
<proteinExistence type="inferred from homology"/>
<dbReference type="PROSITE" id="PS00671">
    <property type="entry name" value="D_2_HYDROXYACID_DH_3"/>
    <property type="match status" value="1"/>
</dbReference>
<evidence type="ECO:0008006" key="9">
    <source>
        <dbReference type="Google" id="ProtNLM"/>
    </source>
</evidence>
<evidence type="ECO:0000259" key="6">
    <source>
        <dbReference type="Pfam" id="PF02826"/>
    </source>
</evidence>
<dbReference type="InterPro" id="IPR029753">
    <property type="entry name" value="D-isomer_DH_CS"/>
</dbReference>
<dbReference type="PANTHER" id="PTHR10996:SF264">
    <property type="entry name" value="HYPOTHETICAL D-ISOMER SPECIFIC 2-HYDROXYACID DEHYDROGENASE (EUROFUNG)"/>
    <property type="match status" value="1"/>
</dbReference>
<dbReference type="RefSeq" id="WP_188709912.1">
    <property type="nucleotide sequence ID" value="NZ_BMIG01000018.1"/>
</dbReference>
<name>A0A916SQY8_9BURK</name>
<dbReference type="FunFam" id="3.40.50.720:FF:000203">
    <property type="entry name" value="D-3-phosphoglycerate dehydrogenase (SerA)"/>
    <property type="match status" value="1"/>
</dbReference>
<dbReference type="GO" id="GO:0051287">
    <property type="term" value="F:NAD binding"/>
    <property type="evidence" value="ECO:0007669"/>
    <property type="project" value="InterPro"/>
</dbReference>
<feature type="domain" description="D-isomer specific 2-hydroxyacid dehydrogenase NAD-binding" evidence="6">
    <location>
        <begin position="114"/>
        <end position="292"/>
    </location>
</feature>
<dbReference type="Pfam" id="PF00389">
    <property type="entry name" value="2-Hacid_dh"/>
    <property type="match status" value="1"/>
</dbReference>
<dbReference type="InterPro" id="IPR050223">
    <property type="entry name" value="D-isomer_2-hydroxyacid_DH"/>
</dbReference>
<evidence type="ECO:0000256" key="1">
    <source>
        <dbReference type="ARBA" id="ARBA00005854"/>
    </source>
</evidence>
<reference evidence="7" key="2">
    <citation type="submission" date="2020-09" db="EMBL/GenBank/DDBJ databases">
        <authorList>
            <person name="Sun Q."/>
            <person name="Zhou Y."/>
        </authorList>
    </citation>
    <scope>NUCLEOTIDE SEQUENCE</scope>
    <source>
        <strain evidence="7">CGMCC 1.15322</strain>
    </source>
</reference>
<sequence>MSSATTTPSAALARPKIYILDAFHEAGIALARQHADVVCWPDPAIKNWPEDADGVMVRMTPITAEQLARAQHVKVICKQGVGYETIAIEAARAHGIPVCRTPGVNSEAVAEMAFALTLSVARRVARFDRMLRAGAEIVRPQHLGIELQGKTVGIVGMGNIGKSVARKWLGAFDAKLLTYAPRSPADHWCDLPHTRVASLHEMLPQVDVLTLHLPLTAESHHMIGRRELTLMRKNAILINVSRGGIIDEKALFESMSNGHLFGAGLDVFEIEPPPAECPLLQLENVVATPHAAGGTHETQTRSALQVAQQVIDVLQGKPPANCVN</sequence>
<dbReference type="AlphaFoldDB" id="A0A916SQY8"/>
<accession>A0A916SQY8</accession>
<dbReference type="GO" id="GO:0030267">
    <property type="term" value="F:glyoxylate reductase (NADPH) activity"/>
    <property type="evidence" value="ECO:0007669"/>
    <property type="project" value="TreeGrafter"/>
</dbReference>
<dbReference type="GO" id="GO:0016618">
    <property type="term" value="F:hydroxypyruvate reductase [NAD(P)H] activity"/>
    <property type="evidence" value="ECO:0007669"/>
    <property type="project" value="TreeGrafter"/>
</dbReference>
<evidence type="ECO:0000256" key="2">
    <source>
        <dbReference type="ARBA" id="ARBA00023002"/>
    </source>
</evidence>
<dbReference type="InterPro" id="IPR036291">
    <property type="entry name" value="NAD(P)-bd_dom_sf"/>
</dbReference>
<dbReference type="InterPro" id="IPR006139">
    <property type="entry name" value="D-isomer_2_OHA_DH_cat_dom"/>
</dbReference>
<reference evidence="7" key="1">
    <citation type="journal article" date="2014" name="Int. J. Syst. Evol. Microbiol.">
        <title>Complete genome sequence of Corynebacterium casei LMG S-19264T (=DSM 44701T), isolated from a smear-ripened cheese.</title>
        <authorList>
            <consortium name="US DOE Joint Genome Institute (JGI-PGF)"/>
            <person name="Walter F."/>
            <person name="Albersmeier A."/>
            <person name="Kalinowski J."/>
            <person name="Ruckert C."/>
        </authorList>
    </citation>
    <scope>NUCLEOTIDE SEQUENCE</scope>
    <source>
        <strain evidence="7">CGMCC 1.15322</strain>
    </source>
</reference>
<evidence type="ECO:0000313" key="7">
    <source>
        <dbReference type="EMBL" id="GGB12028.1"/>
    </source>
</evidence>
<dbReference type="CDD" id="cd12173">
    <property type="entry name" value="PGDH_4"/>
    <property type="match status" value="1"/>
</dbReference>
<protein>
    <recommendedName>
        <fullName evidence="9">D-3-phosphoglycerate dehydrogenase</fullName>
    </recommendedName>
</protein>
<dbReference type="GO" id="GO:0005829">
    <property type="term" value="C:cytosol"/>
    <property type="evidence" value="ECO:0007669"/>
    <property type="project" value="TreeGrafter"/>
</dbReference>
<dbReference type="Gene3D" id="3.40.50.720">
    <property type="entry name" value="NAD(P)-binding Rossmann-like Domain"/>
    <property type="match status" value="2"/>
</dbReference>